<evidence type="ECO:0000313" key="3">
    <source>
        <dbReference type="Proteomes" id="UP000603865"/>
    </source>
</evidence>
<dbReference type="Gene3D" id="3.30.110.90">
    <property type="entry name" value="Amidohydrolase"/>
    <property type="match status" value="1"/>
</dbReference>
<sequence length="464" mass="50184">MTSSSSVLIRNIHVVDTRTGASTPQRSVLIEHGRIRRITDSGEMASTGTEQEIDGTGKYLVPGYLDMHVHAVDEAQHTPGIWNLFLAHRVTGVRQMSGSPATLARSRHVNAERAAGTLDAPEVLMTPGGLFMGQASDEAGGRAFVRQQKALGTDFVKVVGGNREATLGILDEARVQGLTVAGHLMPALTAQESSDYGYHAVEHLGAGLGFLLDCSPQSAQIRRDYLVGGTKPPFPPTYVLNPRAYDGAQDAPFYQRVLDTFDDALCEQVLGQFAARDVWQVPTLIRIRTQDYGDAAEYRNDPNLKYLDPETRALWQHVGDDFAKIPSGAAHTLQRYYDLQRRVTGMMSEAGVKMLAGSDVGGIWLIPGHSLHQEFRELAASGLTPLEILQTTSLNGAVFAGRQDDLGTVEEGKVADLVLLEADPLSNAANLEKIGGLLLNGRYFSKADLERRKAQGSGLNLAGV</sequence>
<dbReference type="Gene3D" id="3.40.50.10910">
    <property type="entry name" value="Amidohydrolase"/>
    <property type="match status" value="1"/>
</dbReference>
<dbReference type="PANTHER" id="PTHR43135">
    <property type="entry name" value="ALPHA-D-RIBOSE 1-METHYLPHOSPHONATE 5-TRIPHOSPHATE DIPHOSPHATASE"/>
    <property type="match status" value="1"/>
</dbReference>
<dbReference type="InterPro" id="IPR006680">
    <property type="entry name" value="Amidohydro-rel"/>
</dbReference>
<dbReference type="EMBL" id="BMQL01000030">
    <property type="protein sequence ID" value="GGR23044.1"/>
    <property type="molecule type" value="Genomic_DNA"/>
</dbReference>
<accession>A0A918FCY5</accession>
<dbReference type="InterPro" id="IPR032466">
    <property type="entry name" value="Metal_Hydrolase"/>
</dbReference>
<dbReference type="Gene3D" id="2.30.40.10">
    <property type="entry name" value="Urease, subunit C, domain 1"/>
    <property type="match status" value="2"/>
</dbReference>
<dbReference type="PANTHER" id="PTHR43135:SF3">
    <property type="entry name" value="ALPHA-D-RIBOSE 1-METHYLPHOSPHONATE 5-TRIPHOSPHATE DIPHOSPHATASE"/>
    <property type="match status" value="1"/>
</dbReference>
<reference evidence="2" key="2">
    <citation type="submission" date="2020-09" db="EMBL/GenBank/DDBJ databases">
        <authorList>
            <person name="Sun Q."/>
            <person name="Ohkuma M."/>
        </authorList>
    </citation>
    <scope>NUCLEOTIDE SEQUENCE</scope>
    <source>
        <strain evidence="2">JCM 31311</strain>
    </source>
</reference>
<keyword evidence="3" id="KW-1185">Reference proteome</keyword>
<dbReference type="AlphaFoldDB" id="A0A918FCY5"/>
<reference evidence="2" key="1">
    <citation type="journal article" date="2014" name="Int. J. Syst. Evol. Microbiol.">
        <title>Complete genome sequence of Corynebacterium casei LMG S-19264T (=DSM 44701T), isolated from a smear-ripened cheese.</title>
        <authorList>
            <consortium name="US DOE Joint Genome Institute (JGI-PGF)"/>
            <person name="Walter F."/>
            <person name="Albersmeier A."/>
            <person name="Kalinowski J."/>
            <person name="Ruckert C."/>
        </authorList>
    </citation>
    <scope>NUCLEOTIDE SEQUENCE</scope>
    <source>
        <strain evidence="2">JCM 31311</strain>
    </source>
</reference>
<feature type="domain" description="Amidohydrolase-related" evidence="1">
    <location>
        <begin position="344"/>
        <end position="433"/>
    </location>
</feature>
<dbReference type="InterPro" id="IPR051781">
    <property type="entry name" value="Metallo-dep_Hydrolase"/>
</dbReference>
<comment type="caution">
    <text evidence="2">The sequence shown here is derived from an EMBL/GenBank/DDBJ whole genome shotgun (WGS) entry which is preliminary data.</text>
</comment>
<dbReference type="InterPro" id="IPR011059">
    <property type="entry name" value="Metal-dep_hydrolase_composite"/>
</dbReference>
<dbReference type="GO" id="GO:0016810">
    <property type="term" value="F:hydrolase activity, acting on carbon-nitrogen (but not peptide) bonds"/>
    <property type="evidence" value="ECO:0007669"/>
    <property type="project" value="InterPro"/>
</dbReference>
<name>A0A918FCY5_9DEIO</name>
<dbReference type="Gene3D" id="3.20.20.140">
    <property type="entry name" value="Metal-dependent hydrolases"/>
    <property type="match status" value="1"/>
</dbReference>
<dbReference type="SUPFAM" id="SSF51556">
    <property type="entry name" value="Metallo-dependent hydrolases"/>
    <property type="match status" value="1"/>
</dbReference>
<gene>
    <name evidence="2" type="ORF">GCM10008957_38710</name>
</gene>
<dbReference type="Proteomes" id="UP000603865">
    <property type="component" value="Unassembled WGS sequence"/>
</dbReference>
<evidence type="ECO:0000259" key="1">
    <source>
        <dbReference type="Pfam" id="PF01979"/>
    </source>
</evidence>
<protein>
    <submittedName>
        <fullName evidence="2">Amidohydrolase</fullName>
    </submittedName>
</protein>
<dbReference type="RefSeq" id="WP_189092154.1">
    <property type="nucleotide sequence ID" value="NZ_BMQL01000030.1"/>
</dbReference>
<evidence type="ECO:0000313" key="2">
    <source>
        <dbReference type="EMBL" id="GGR23044.1"/>
    </source>
</evidence>
<dbReference type="SUPFAM" id="SSF51338">
    <property type="entry name" value="Composite domain of metallo-dependent hydrolases"/>
    <property type="match status" value="1"/>
</dbReference>
<proteinExistence type="predicted"/>
<organism evidence="2 3">
    <name type="scientific">Deinococcus ruber</name>
    <dbReference type="NCBI Taxonomy" id="1848197"/>
    <lineage>
        <taxon>Bacteria</taxon>
        <taxon>Thermotogati</taxon>
        <taxon>Deinococcota</taxon>
        <taxon>Deinococci</taxon>
        <taxon>Deinococcales</taxon>
        <taxon>Deinococcaceae</taxon>
        <taxon>Deinococcus</taxon>
    </lineage>
</organism>
<dbReference type="Pfam" id="PF01979">
    <property type="entry name" value="Amidohydro_1"/>
    <property type="match status" value="1"/>
</dbReference>